<reference evidence="2" key="1">
    <citation type="submission" date="2020-05" db="EMBL/GenBank/DDBJ databases">
        <title>Complete genome sequence of Bradyrhizobium diazoefficiens XF1 isolated from soybean nodule.</title>
        <authorList>
            <person name="Noda R."/>
            <person name="Kakizaki K."/>
            <person name="Minamisawa K."/>
        </authorList>
    </citation>
    <scope>NUCLEOTIDE SEQUENCE</scope>
    <source>
        <strain evidence="2">XF1</strain>
    </source>
</reference>
<evidence type="ECO:0000313" key="4">
    <source>
        <dbReference type="EMBL" id="BCE94235.1"/>
    </source>
</evidence>
<feature type="region of interest" description="Disordered" evidence="1">
    <location>
        <begin position="47"/>
        <end position="72"/>
    </location>
</feature>
<accession>A0A809XC42</accession>
<reference evidence="3" key="3">
    <citation type="submission" date="2020-05" db="EMBL/GenBank/DDBJ databases">
        <title>Complete genome sequence of Bradyrhizobium diazoefficiens XF4 isolated from soybean nodule.</title>
        <authorList>
            <person name="Noda R."/>
            <person name="Kakizaki K."/>
            <person name="Minamisawa K."/>
        </authorList>
    </citation>
    <scope>NUCLEOTIDE SEQUENCE</scope>
    <source>
        <strain evidence="3">XF4</strain>
    </source>
</reference>
<dbReference type="EMBL" id="AP023094">
    <property type="protein sequence ID" value="BCE50733.1"/>
    <property type="molecule type" value="Genomic_DNA"/>
</dbReference>
<dbReference type="AlphaFoldDB" id="A0A809XC42"/>
<evidence type="ECO:0000313" key="2">
    <source>
        <dbReference type="EMBL" id="BCE24475.1"/>
    </source>
</evidence>
<name>A0A809XC42_9BRAD</name>
<evidence type="ECO:0000313" key="3">
    <source>
        <dbReference type="EMBL" id="BCE50733.1"/>
    </source>
</evidence>
<sequence length="161" mass="17600">MLGGGDQRTVAIAEDGGEIGRDHLLGGRLNFAVTSLKAGTDKNKTCVNRRRSKREGDGKTGMNADANHGGLRTKRCLPAKFHQEPPHYDHCDLYKPDRLAKAAVRIRIPKSRQTIVTASNSANSRFFTDCYPKPAVFAPRLNQIAPRFWAAAGGFTEPPNA</sequence>
<organism evidence="2">
    <name type="scientific">Bradyrhizobium diazoefficiens</name>
    <dbReference type="NCBI Taxonomy" id="1355477"/>
    <lineage>
        <taxon>Bacteria</taxon>
        <taxon>Pseudomonadati</taxon>
        <taxon>Pseudomonadota</taxon>
        <taxon>Alphaproteobacteria</taxon>
        <taxon>Hyphomicrobiales</taxon>
        <taxon>Nitrobacteraceae</taxon>
        <taxon>Bradyrhizobium</taxon>
    </lineage>
</organism>
<reference evidence="4" key="2">
    <citation type="submission" date="2020-05" db="EMBL/GenBank/DDBJ databases">
        <title>Complete genome sequence of Bradyrhizobium diazoefficiens XF10 isolated from soybean nodule.</title>
        <authorList>
            <person name="Noda R."/>
            <person name="Kakizaki K."/>
            <person name="Minamisawa K."/>
        </authorList>
    </citation>
    <scope>NUCLEOTIDE SEQUENCE</scope>
    <source>
        <strain evidence="4">XF10</strain>
    </source>
</reference>
<gene>
    <name evidence="4" type="ORF">XF10B_70330</name>
    <name evidence="2" type="ORF">XF1B_71560</name>
    <name evidence="3" type="ORF">XF4B_70820</name>
</gene>
<dbReference type="EMBL" id="AP023099">
    <property type="protein sequence ID" value="BCE94235.1"/>
    <property type="molecule type" value="Genomic_DNA"/>
</dbReference>
<dbReference type="EMBL" id="AP023091">
    <property type="protein sequence ID" value="BCE24475.1"/>
    <property type="molecule type" value="Genomic_DNA"/>
</dbReference>
<proteinExistence type="predicted"/>
<evidence type="ECO:0000256" key="1">
    <source>
        <dbReference type="SAM" id="MobiDB-lite"/>
    </source>
</evidence>
<protein>
    <submittedName>
        <fullName evidence="2">Uncharacterized protein</fullName>
    </submittedName>
</protein>